<dbReference type="InterPro" id="IPR036249">
    <property type="entry name" value="Thioredoxin-like_sf"/>
</dbReference>
<proteinExistence type="predicted"/>
<dbReference type="GO" id="GO:0016740">
    <property type="term" value="F:transferase activity"/>
    <property type="evidence" value="ECO:0007669"/>
    <property type="project" value="UniProtKB-KW"/>
</dbReference>
<dbReference type="InterPro" id="IPR036282">
    <property type="entry name" value="Glutathione-S-Trfase_C_sf"/>
</dbReference>
<feature type="domain" description="GST C-terminal" evidence="2">
    <location>
        <begin position="91"/>
        <end position="214"/>
    </location>
</feature>
<dbReference type="InterPro" id="IPR040079">
    <property type="entry name" value="Glutathione_S-Trfase"/>
</dbReference>
<feature type="domain" description="GST N-terminal" evidence="1">
    <location>
        <begin position="7"/>
        <end position="88"/>
    </location>
</feature>
<dbReference type="InterPro" id="IPR004046">
    <property type="entry name" value="GST_C"/>
</dbReference>
<dbReference type="Gene3D" id="1.20.1050.10">
    <property type="match status" value="1"/>
</dbReference>
<dbReference type="SUPFAM" id="SSF52833">
    <property type="entry name" value="Thioredoxin-like"/>
    <property type="match status" value="1"/>
</dbReference>
<evidence type="ECO:0000313" key="3">
    <source>
        <dbReference type="EMBL" id="AUT62665.1"/>
    </source>
</evidence>
<dbReference type="RefSeq" id="WP_042308922.1">
    <property type="nucleotide sequence ID" value="NZ_CP026112.1"/>
</dbReference>
<dbReference type="CDD" id="cd03046">
    <property type="entry name" value="GST_N_GTT1_like"/>
    <property type="match status" value="1"/>
</dbReference>
<dbReference type="AlphaFoldDB" id="A0A2I8ESS3"/>
<organism evidence="3 4">
    <name type="scientific">Paraburkholderia terrae</name>
    <dbReference type="NCBI Taxonomy" id="311230"/>
    <lineage>
        <taxon>Bacteria</taxon>
        <taxon>Pseudomonadati</taxon>
        <taxon>Pseudomonadota</taxon>
        <taxon>Betaproteobacteria</taxon>
        <taxon>Burkholderiales</taxon>
        <taxon>Burkholderiaceae</taxon>
        <taxon>Paraburkholderia</taxon>
    </lineage>
</organism>
<dbReference type="CDD" id="cd03207">
    <property type="entry name" value="GST_C_8"/>
    <property type="match status" value="1"/>
</dbReference>
<dbReference type="InterPro" id="IPR010987">
    <property type="entry name" value="Glutathione-S-Trfase_C-like"/>
</dbReference>
<dbReference type="Proteomes" id="UP000243502">
    <property type="component" value="Chromosome 2"/>
</dbReference>
<keyword evidence="3" id="KW-0808">Transferase</keyword>
<dbReference type="Gene3D" id="3.40.30.10">
    <property type="entry name" value="Glutaredoxin"/>
    <property type="match status" value="1"/>
</dbReference>
<evidence type="ECO:0000259" key="2">
    <source>
        <dbReference type="PROSITE" id="PS50405"/>
    </source>
</evidence>
<evidence type="ECO:0000313" key="4">
    <source>
        <dbReference type="Proteomes" id="UP000243502"/>
    </source>
</evidence>
<gene>
    <name evidence="3" type="ORF">C2L65_23960</name>
</gene>
<evidence type="ECO:0000259" key="1">
    <source>
        <dbReference type="PROSITE" id="PS50404"/>
    </source>
</evidence>
<accession>A0A2I8ESS3</accession>
<dbReference type="SUPFAM" id="SSF47616">
    <property type="entry name" value="GST C-terminal domain-like"/>
    <property type="match status" value="1"/>
</dbReference>
<dbReference type="Pfam" id="PF00043">
    <property type="entry name" value="GST_C"/>
    <property type="match status" value="1"/>
</dbReference>
<dbReference type="InterPro" id="IPR004045">
    <property type="entry name" value="Glutathione_S-Trfase_N"/>
</dbReference>
<sequence>MLKVYGFSKVNAVARGHTRDLRVLWALEEMQLPFELAGMDHPAHDLNTEAYRRLSPFEQIPSIDDDGLVVSESAAIVAYLAKKSGRLIPSDRAGEAQVMRWSFAAMNTVEPPLLGLMVLDWTADGSCGKHREFLVGWANRVLTNLERWLANRDFVATDGFTVADILMTHVLSSGIKDERLIAPYPGVASYRDRCLARPAWKRTIDAYCARVEAG</sequence>
<dbReference type="EMBL" id="CP026112">
    <property type="protein sequence ID" value="AUT62665.1"/>
    <property type="molecule type" value="Genomic_DNA"/>
</dbReference>
<dbReference type="PANTHER" id="PTHR44051">
    <property type="entry name" value="GLUTATHIONE S-TRANSFERASE-RELATED"/>
    <property type="match status" value="1"/>
</dbReference>
<dbReference type="KEGG" id="pter:C2L65_23960"/>
<reference evidence="3 4" key="1">
    <citation type="submission" date="2018-01" db="EMBL/GenBank/DDBJ databases">
        <title>Species boundaries and ecological features among Paraburkholderia terrae DSMZ17804T, P. hospita DSMZ17164T and P. caribensis DSMZ13236T.</title>
        <authorList>
            <person name="Pratama A.A."/>
        </authorList>
    </citation>
    <scope>NUCLEOTIDE SEQUENCE [LARGE SCALE GENOMIC DNA]</scope>
    <source>
        <strain evidence="3 4">DSM 17804</strain>
    </source>
</reference>
<dbReference type="PANTHER" id="PTHR44051:SF9">
    <property type="entry name" value="GLUTATHIONE S-TRANSFERASE 1"/>
    <property type="match status" value="1"/>
</dbReference>
<dbReference type="SFLD" id="SFLDG00358">
    <property type="entry name" value="Main_(cytGST)"/>
    <property type="match status" value="1"/>
</dbReference>
<name>A0A2I8ESS3_9BURK</name>
<dbReference type="Pfam" id="PF13409">
    <property type="entry name" value="GST_N_2"/>
    <property type="match status" value="1"/>
</dbReference>
<dbReference type="PROSITE" id="PS50404">
    <property type="entry name" value="GST_NTER"/>
    <property type="match status" value="1"/>
</dbReference>
<dbReference type="PROSITE" id="PS50405">
    <property type="entry name" value="GST_CTER"/>
    <property type="match status" value="1"/>
</dbReference>
<dbReference type="SFLD" id="SFLDS00019">
    <property type="entry name" value="Glutathione_Transferase_(cytos"/>
    <property type="match status" value="1"/>
</dbReference>
<protein>
    <submittedName>
        <fullName evidence="3">Glutathione S-transferase family protein</fullName>
    </submittedName>
</protein>
<dbReference type="OrthoDB" id="9797500at2"/>